<dbReference type="RefSeq" id="WP_390279884.1">
    <property type="nucleotide sequence ID" value="NZ_JBHRYH010000024.1"/>
</dbReference>
<dbReference type="EMBL" id="JBHRYH010000024">
    <property type="protein sequence ID" value="MFC3626837.1"/>
    <property type="molecule type" value="Genomic_DNA"/>
</dbReference>
<accession>A0ABV7TW17</accession>
<name>A0ABV7TW17_9NEIS</name>
<sequence length="157" mass="17889">MSTSELAQCIPRKSLSGNISWQTALTSTNTYNTSLNILFRKFIGNNKIRKSHILAQIYIETGMLRTISEDGNGNNKPYDAFFGRGYLQLTWLKNYKDYGTYKKIPNITNQNYNDHRINQTSHHLTANGGTSVIWWPKYDPSIISTDQNHAGEASGFY</sequence>
<keyword evidence="2" id="KW-1185">Reference proteome</keyword>
<dbReference type="SUPFAM" id="SSF53955">
    <property type="entry name" value="Lysozyme-like"/>
    <property type="match status" value="1"/>
</dbReference>
<organism evidence="1 2">
    <name type="scientific">Vogesella amnigena</name>
    <dbReference type="NCBI Taxonomy" id="1507449"/>
    <lineage>
        <taxon>Bacteria</taxon>
        <taxon>Pseudomonadati</taxon>
        <taxon>Pseudomonadota</taxon>
        <taxon>Betaproteobacteria</taxon>
        <taxon>Neisseriales</taxon>
        <taxon>Chromobacteriaceae</taxon>
        <taxon>Vogesella</taxon>
    </lineage>
</organism>
<proteinExistence type="predicted"/>
<comment type="caution">
    <text evidence="1">The sequence shown here is derived from an EMBL/GenBank/DDBJ whole genome shotgun (WGS) entry which is preliminary data.</text>
</comment>
<evidence type="ECO:0000313" key="1">
    <source>
        <dbReference type="EMBL" id="MFC3626837.1"/>
    </source>
</evidence>
<dbReference type="Gene3D" id="1.10.530.10">
    <property type="match status" value="1"/>
</dbReference>
<evidence type="ECO:0000313" key="2">
    <source>
        <dbReference type="Proteomes" id="UP001595636"/>
    </source>
</evidence>
<protein>
    <submittedName>
        <fullName evidence="1">Uncharacterized protein</fullName>
    </submittedName>
</protein>
<dbReference type="InterPro" id="IPR023346">
    <property type="entry name" value="Lysozyme-like_dom_sf"/>
</dbReference>
<gene>
    <name evidence="1" type="ORF">ACFOKJ_11955</name>
</gene>
<reference evidence="2" key="1">
    <citation type="journal article" date="2019" name="Int. J. Syst. Evol. Microbiol.">
        <title>The Global Catalogue of Microorganisms (GCM) 10K type strain sequencing project: providing services to taxonomists for standard genome sequencing and annotation.</title>
        <authorList>
            <consortium name="The Broad Institute Genomics Platform"/>
            <consortium name="The Broad Institute Genome Sequencing Center for Infectious Disease"/>
            <person name="Wu L."/>
            <person name="Ma J."/>
        </authorList>
    </citation>
    <scope>NUCLEOTIDE SEQUENCE [LARGE SCALE GENOMIC DNA]</scope>
    <source>
        <strain evidence="2">KCTC 42195</strain>
    </source>
</reference>
<dbReference type="Proteomes" id="UP001595636">
    <property type="component" value="Unassembled WGS sequence"/>
</dbReference>